<protein>
    <submittedName>
        <fullName evidence="1">Uncharacterized protein</fullName>
    </submittedName>
</protein>
<dbReference type="KEGG" id="lmu:LBLM1_10855"/>
<dbReference type="EMBL" id="CP011014">
    <property type="protein sequence ID" value="AJT51530.1"/>
    <property type="molecule type" value="Genomic_DNA"/>
</dbReference>
<geneLocation type="plasmid" evidence="1 2">
    <name>pLM1</name>
</geneLocation>
<organism evidence="1 2">
    <name type="scientific">Limosilactobacillus mucosae LM1</name>
    <dbReference type="NCBI Taxonomy" id="1130798"/>
    <lineage>
        <taxon>Bacteria</taxon>
        <taxon>Bacillati</taxon>
        <taxon>Bacillota</taxon>
        <taxon>Bacilli</taxon>
        <taxon>Lactobacillales</taxon>
        <taxon>Lactobacillaceae</taxon>
        <taxon>Limosilactobacillus</taxon>
    </lineage>
</organism>
<sequence>MSNATDAQKQLLDAMHAVAQQEVSRASAPKIEVGTVVQDPAGYDCIVNIQGTEKKCILPEHLHDWIGNGDIVFVTDVQGNGANLVVTGSSGTARKSQSLVINDEDKHKLVGGVTKFEDDNGNLTDNDLTVQ</sequence>
<keyword evidence="1" id="KW-0614">Plasmid</keyword>
<accession>A0A0D4CNN3</accession>
<dbReference type="HOGENOM" id="CLU_1924903_0_0_9"/>
<name>A0A0D4CNN3_LIMMU</name>
<evidence type="ECO:0000313" key="1">
    <source>
        <dbReference type="EMBL" id="AJT51530.1"/>
    </source>
</evidence>
<gene>
    <name evidence="1" type="ORF">LBLM1_10855</name>
</gene>
<dbReference type="OrthoDB" id="2327057at2"/>
<dbReference type="Proteomes" id="UP000003645">
    <property type="component" value="Plasmid pLM1"/>
</dbReference>
<proteinExistence type="predicted"/>
<dbReference type="AlphaFoldDB" id="A0A0D4CNN3"/>
<evidence type="ECO:0000313" key="2">
    <source>
        <dbReference type="Proteomes" id="UP000003645"/>
    </source>
</evidence>
<keyword evidence="2" id="KW-1185">Reference proteome</keyword>
<reference evidence="1 2" key="1">
    <citation type="journal article" date="2012" name="J. Bacteriol.">
        <title>Genome sequence of Lactobacillus mucosae LM1, isolated from piglet feces.</title>
        <authorList>
            <person name="Lee J.H."/>
            <person name="Valeriano V.D."/>
            <person name="Shin Y.R."/>
            <person name="Chae J.P."/>
            <person name="Kim G.B."/>
            <person name="Ham J.S."/>
            <person name="Chun J."/>
            <person name="Kang D.K."/>
        </authorList>
    </citation>
    <scope>NUCLEOTIDE SEQUENCE [LARGE SCALE GENOMIC DNA]</scope>
    <source>
        <strain evidence="1 2">LM1</strain>
        <plasmid evidence="1">pLM1</plasmid>
    </source>
</reference>
<dbReference type="RefSeq" id="WP_006501040.1">
    <property type="nucleotide sequence ID" value="NZ_CP011014.1"/>
</dbReference>